<reference evidence="2" key="1">
    <citation type="submission" date="2014-09" db="EMBL/GenBank/DDBJ databases">
        <authorList>
            <person name="Magalhaes I.L.F."/>
            <person name="Oliveira U."/>
            <person name="Santos F.R."/>
            <person name="Vidigal T.H.D.A."/>
            <person name="Brescovit A.D."/>
            <person name="Santos A.J."/>
        </authorList>
    </citation>
    <scope>NUCLEOTIDE SEQUENCE</scope>
    <source>
        <tissue evidence="2">Shoot tissue taken approximately 20 cm above the soil surface</tissue>
    </source>
</reference>
<evidence type="ECO:0000313" key="2">
    <source>
        <dbReference type="EMBL" id="JAE37393.1"/>
    </source>
</evidence>
<dbReference type="EMBL" id="GBRH01160503">
    <property type="protein sequence ID" value="JAE37393.1"/>
    <property type="molecule type" value="Transcribed_RNA"/>
</dbReference>
<organism evidence="2">
    <name type="scientific">Arundo donax</name>
    <name type="common">Giant reed</name>
    <name type="synonym">Donax arundinaceus</name>
    <dbReference type="NCBI Taxonomy" id="35708"/>
    <lineage>
        <taxon>Eukaryota</taxon>
        <taxon>Viridiplantae</taxon>
        <taxon>Streptophyta</taxon>
        <taxon>Embryophyta</taxon>
        <taxon>Tracheophyta</taxon>
        <taxon>Spermatophyta</taxon>
        <taxon>Magnoliopsida</taxon>
        <taxon>Liliopsida</taxon>
        <taxon>Poales</taxon>
        <taxon>Poaceae</taxon>
        <taxon>PACMAD clade</taxon>
        <taxon>Arundinoideae</taxon>
        <taxon>Arundineae</taxon>
        <taxon>Arundo</taxon>
    </lineage>
</organism>
<name>A0A0A9HWW4_ARUDO</name>
<feature type="region of interest" description="Disordered" evidence="1">
    <location>
        <begin position="1"/>
        <end position="21"/>
    </location>
</feature>
<sequence length="109" mass="12915">MEASGYHLNLKKRRNRERRSKSEAYERLMMLRSRIKEASRLENVVDEEERKEDHEIASFRSYWERCYADCYGSFEDTSKPIQSNSNSMVSPRSINLTKGFASFKVTLCF</sequence>
<dbReference type="AlphaFoldDB" id="A0A0A9HWW4"/>
<reference evidence="2" key="2">
    <citation type="journal article" date="2015" name="Data Brief">
        <title>Shoot transcriptome of the giant reed, Arundo donax.</title>
        <authorList>
            <person name="Barrero R.A."/>
            <person name="Guerrero F.D."/>
            <person name="Moolhuijzen P."/>
            <person name="Goolsby J.A."/>
            <person name="Tidwell J."/>
            <person name="Bellgard S.E."/>
            <person name="Bellgard M.I."/>
        </authorList>
    </citation>
    <scope>NUCLEOTIDE SEQUENCE</scope>
    <source>
        <tissue evidence="2">Shoot tissue taken approximately 20 cm above the soil surface</tissue>
    </source>
</reference>
<proteinExistence type="predicted"/>
<feature type="compositionally biased region" description="Basic residues" evidence="1">
    <location>
        <begin position="9"/>
        <end position="19"/>
    </location>
</feature>
<protein>
    <submittedName>
        <fullName evidence="2">Uncharacterized protein</fullName>
    </submittedName>
</protein>
<evidence type="ECO:0000256" key="1">
    <source>
        <dbReference type="SAM" id="MobiDB-lite"/>
    </source>
</evidence>
<accession>A0A0A9HWW4</accession>